<feature type="region of interest" description="Disordered" evidence="1">
    <location>
        <begin position="37"/>
        <end position="57"/>
    </location>
</feature>
<proteinExistence type="predicted"/>
<keyword evidence="4" id="KW-0614">Plasmid</keyword>
<dbReference type="InterPro" id="IPR023606">
    <property type="entry name" value="CoA-Trfase_III_dom_1_sf"/>
</dbReference>
<dbReference type="EMBL" id="JAPWIS010000025">
    <property type="protein sequence ID" value="MCZ4588769.1"/>
    <property type="molecule type" value="Genomic_DNA"/>
</dbReference>
<evidence type="ECO:0000313" key="6">
    <source>
        <dbReference type="Proteomes" id="UP001231166"/>
    </source>
</evidence>
<reference evidence="2" key="1">
    <citation type="submission" date="2022-12" db="EMBL/GenBank/DDBJ databases">
        <authorList>
            <person name="Krivoruchko A.V."/>
            <person name="Elkin A."/>
        </authorList>
    </citation>
    <scope>NUCLEOTIDE SEQUENCE</scope>
    <source>
        <strain evidence="2">IEGM 249</strain>
    </source>
</reference>
<geneLocation type="plasmid" evidence="4 6">
    <name>pRho-VOC14-L</name>
</geneLocation>
<dbReference type="Proteomes" id="UP001066327">
    <property type="component" value="Unassembled WGS sequence"/>
</dbReference>
<dbReference type="RefSeq" id="WP_133987193.1">
    <property type="nucleotide sequence ID" value="NZ_CP110470.1"/>
</dbReference>
<sequence length="381" mass="40346">MSGPLDGLRVLEIASAAPAPFACMMLADFGADVVTVDRPAKPGRTPRRPKDPLVRSRRSVVADLKTPEGVATVRRLATRADILVEGFRPGVMERLGLGPEVLAELNPALIFARMTGYGQDGPLAPRAGHDINYIAVAGALEPIGRAGQRPLPPLNLVGDFGGGGMLLAVGILAALHERSQSGRGQVVDAAMVDGAALLTAFVHGVRAEGHWSDERGTNLLDGGAPFYDTYRTADGGHMAVGALERRFYEQLLVGLGLDDDPSLPGQLDRDGWAHLRTRFAEAFASRTRDEWSAVFADLDACVSPVLAPHEAPDGEHATARAGFVDVAGVRQPAPAPRFSRTPATEPTPPRLPGEDTEQVLTDWDCMPALAGIRTDNEVAAS</sequence>
<dbReference type="InterPro" id="IPR044855">
    <property type="entry name" value="CoA-Trfase_III_dom3_sf"/>
</dbReference>
<dbReference type="GO" id="GO:0003824">
    <property type="term" value="F:catalytic activity"/>
    <property type="evidence" value="ECO:0007669"/>
    <property type="project" value="InterPro"/>
</dbReference>
<organism evidence="4 6">
    <name type="scientific">Rhodococcus opacus</name>
    <name type="common">Nocardia opaca</name>
    <dbReference type="NCBI Taxonomy" id="37919"/>
    <lineage>
        <taxon>Bacteria</taxon>
        <taxon>Bacillati</taxon>
        <taxon>Actinomycetota</taxon>
        <taxon>Actinomycetes</taxon>
        <taxon>Mycobacteriales</taxon>
        <taxon>Nocardiaceae</taxon>
        <taxon>Rhodococcus</taxon>
    </lineage>
</organism>
<dbReference type="Gene3D" id="3.40.50.10540">
    <property type="entry name" value="Crotonobetainyl-coa:carnitine coa-transferase, domain 1"/>
    <property type="match status" value="1"/>
</dbReference>
<dbReference type="PANTHER" id="PTHR48228:SF5">
    <property type="entry name" value="ALPHA-METHYLACYL-COA RACEMASE"/>
    <property type="match status" value="1"/>
</dbReference>
<dbReference type="InterPro" id="IPR003673">
    <property type="entry name" value="CoA-Trfase_fam_III"/>
</dbReference>
<dbReference type="PANTHER" id="PTHR48228">
    <property type="entry name" value="SUCCINYL-COA--D-CITRAMALATE COA-TRANSFERASE"/>
    <property type="match status" value="1"/>
</dbReference>
<dbReference type="SUPFAM" id="SSF89796">
    <property type="entry name" value="CoA-transferase family III (CaiB/BaiF)"/>
    <property type="match status" value="1"/>
</dbReference>
<name>A0AAX3YV50_RHOOP</name>
<evidence type="ECO:0000313" key="2">
    <source>
        <dbReference type="EMBL" id="MCZ4588769.1"/>
    </source>
</evidence>
<keyword evidence="5" id="KW-1185">Reference proteome</keyword>
<evidence type="ECO:0000313" key="4">
    <source>
        <dbReference type="EMBL" id="WLF52394.1"/>
    </source>
</evidence>
<evidence type="ECO:0000313" key="3">
    <source>
        <dbReference type="EMBL" id="WLF51809.1"/>
    </source>
</evidence>
<dbReference type="Proteomes" id="UP001231166">
    <property type="component" value="Plasmid pRho-VOC14-L"/>
</dbReference>
<dbReference type="AlphaFoldDB" id="A0AAX3YV50"/>
<evidence type="ECO:0000313" key="5">
    <source>
        <dbReference type="Proteomes" id="UP001066327"/>
    </source>
</evidence>
<dbReference type="Gene3D" id="3.30.1540.10">
    <property type="entry name" value="formyl-coa transferase, domain 3"/>
    <property type="match status" value="1"/>
</dbReference>
<dbReference type="EMBL" id="CP130956">
    <property type="protein sequence ID" value="WLF51809.1"/>
    <property type="molecule type" value="Genomic_DNA"/>
</dbReference>
<reference evidence="4" key="2">
    <citation type="submission" date="2023-07" db="EMBL/GenBank/DDBJ databases">
        <title>Genomic analysis of Rhodococcus opacus VOC-14 with glycol ethers degradation activity.</title>
        <authorList>
            <person name="Narkevich D.A."/>
            <person name="Hlushen A.M."/>
            <person name="Akhremchuk A.E."/>
            <person name="Sikolenko M.A."/>
            <person name="Valentovich L.N."/>
        </authorList>
    </citation>
    <scope>NUCLEOTIDE SEQUENCE</scope>
    <source>
        <strain evidence="4">VOC-14</strain>
        <plasmid evidence="4">pRho-VOC14-L</plasmid>
    </source>
</reference>
<feature type="region of interest" description="Disordered" evidence="1">
    <location>
        <begin position="332"/>
        <end position="356"/>
    </location>
</feature>
<dbReference type="EMBL" id="CP130956">
    <property type="protein sequence ID" value="WLF52394.1"/>
    <property type="molecule type" value="Genomic_DNA"/>
</dbReference>
<protein>
    <submittedName>
        <fullName evidence="4">CaiB/BaiF CoA-transferase family protein</fullName>
    </submittedName>
</protein>
<evidence type="ECO:0000256" key="1">
    <source>
        <dbReference type="SAM" id="MobiDB-lite"/>
    </source>
</evidence>
<dbReference type="Pfam" id="PF02515">
    <property type="entry name" value="CoA_transf_3"/>
    <property type="match status" value="1"/>
</dbReference>
<accession>A0AAX3YV50</accession>
<gene>
    <name evidence="2" type="ORF">O4328_34845</name>
    <name evidence="3" type="ORF">Q5707_40760</name>
    <name evidence="4" type="ORF">Q5707_44235</name>
</gene>
<dbReference type="InterPro" id="IPR050509">
    <property type="entry name" value="CoA-transferase_III"/>
</dbReference>